<keyword evidence="3 7" id="KW-0808">Transferase</keyword>
<keyword evidence="2 7" id="KW-0032">Aminotransferase</keyword>
<evidence type="ECO:0000313" key="7">
    <source>
        <dbReference type="EMBL" id="RBP74495.1"/>
    </source>
</evidence>
<dbReference type="FunFam" id="3.40.640.10:FF:000014">
    <property type="entry name" value="Adenosylmethionine-8-amino-7-oxononanoate aminotransferase, probable"/>
    <property type="match status" value="1"/>
</dbReference>
<feature type="compositionally biased region" description="Low complexity" evidence="6">
    <location>
        <begin position="1"/>
        <end position="13"/>
    </location>
</feature>
<dbReference type="Proteomes" id="UP000253509">
    <property type="component" value="Unassembled WGS sequence"/>
</dbReference>
<proteinExistence type="inferred from homology"/>
<keyword evidence="8" id="KW-1185">Reference proteome</keyword>
<organism evidence="7 8">
    <name type="scientific">Brevibacterium celere</name>
    <dbReference type="NCBI Taxonomy" id="225845"/>
    <lineage>
        <taxon>Bacteria</taxon>
        <taxon>Bacillati</taxon>
        <taxon>Actinomycetota</taxon>
        <taxon>Actinomycetes</taxon>
        <taxon>Micrococcales</taxon>
        <taxon>Brevibacteriaceae</taxon>
        <taxon>Brevibacterium</taxon>
    </lineage>
</organism>
<comment type="caution">
    <text evidence="7">The sequence shown here is derived from an EMBL/GenBank/DDBJ whole genome shotgun (WGS) entry which is preliminary data.</text>
</comment>
<evidence type="ECO:0000256" key="2">
    <source>
        <dbReference type="ARBA" id="ARBA00022576"/>
    </source>
</evidence>
<sequence>MTTTLPGTTAPTADDQSNSVAARQPSALQEQAQKHLIMHFTGAEAYDSKPPAIMSRGEGCWIEDETGRRYFDALAGLFCVQVGYSHGGEIGEAVKSQMSALPYYTNWGAAHPPAVQLATKLAELAPEGLERVFFTSGGGESNESAVKLIRQYHQARGESSRTKFIARRVAYHGTSYAALSINGMTAFRKPFEPLMHGVRHVSNTKRYMRPVGETDEQMTKQLIDEIESLILQEGADTVAGIFVEPLQNAGGSLVPPQGYCEELRRISDKYGVLLVADEVISGFGRLGEWFASTRFGLRPDIITFAKGIASGHVPLGGMIATNDVVDTVLNGPAKMYMHGLTYGGSPSACAAALANISIMEREGVLANVRANESHFRERLQTLSDVEFVGDVRGAGFHYSIELVTDKADGTWSGTISADDFVNGHLSPALNAAGILCRVAVDHGGTPLVQFSPPLIMTREEVDWLVERVREVFTDLVPLLHS</sequence>
<dbReference type="PANTHER" id="PTHR43094:SF1">
    <property type="entry name" value="AMINOTRANSFERASE CLASS-III"/>
    <property type="match status" value="1"/>
</dbReference>
<evidence type="ECO:0000256" key="1">
    <source>
        <dbReference type="ARBA" id="ARBA00008954"/>
    </source>
</evidence>
<accession>A0A366IN52</accession>
<dbReference type="InterPro" id="IPR015424">
    <property type="entry name" value="PyrdxlP-dep_Trfase"/>
</dbReference>
<dbReference type="InterPro" id="IPR049704">
    <property type="entry name" value="Aminotrans_3_PPA_site"/>
</dbReference>
<dbReference type="Gene3D" id="3.40.640.10">
    <property type="entry name" value="Type I PLP-dependent aspartate aminotransferase-like (Major domain)"/>
    <property type="match status" value="1"/>
</dbReference>
<evidence type="ECO:0000256" key="4">
    <source>
        <dbReference type="ARBA" id="ARBA00022898"/>
    </source>
</evidence>
<dbReference type="RefSeq" id="WP_113902557.1">
    <property type="nucleotide sequence ID" value="NZ_QNSB01000001.1"/>
</dbReference>
<dbReference type="CDD" id="cd00610">
    <property type="entry name" value="OAT_like"/>
    <property type="match status" value="1"/>
</dbReference>
<name>A0A366IN52_9MICO</name>
<dbReference type="SUPFAM" id="SSF53383">
    <property type="entry name" value="PLP-dependent transferases"/>
    <property type="match status" value="1"/>
</dbReference>
<dbReference type="EMBL" id="QNSB01000001">
    <property type="protein sequence ID" value="RBP74495.1"/>
    <property type="molecule type" value="Genomic_DNA"/>
</dbReference>
<dbReference type="AlphaFoldDB" id="A0A366IN52"/>
<evidence type="ECO:0000256" key="5">
    <source>
        <dbReference type="RuleBase" id="RU003560"/>
    </source>
</evidence>
<dbReference type="PANTHER" id="PTHR43094">
    <property type="entry name" value="AMINOTRANSFERASE"/>
    <property type="match status" value="1"/>
</dbReference>
<gene>
    <name evidence="7" type="ORF">DFO65_101214</name>
</gene>
<keyword evidence="4 5" id="KW-0663">Pyridoxal phosphate</keyword>
<feature type="region of interest" description="Disordered" evidence="6">
    <location>
        <begin position="1"/>
        <end position="28"/>
    </location>
</feature>
<dbReference type="InterPro" id="IPR005814">
    <property type="entry name" value="Aminotrans_3"/>
</dbReference>
<evidence type="ECO:0000256" key="6">
    <source>
        <dbReference type="SAM" id="MobiDB-lite"/>
    </source>
</evidence>
<dbReference type="GO" id="GO:0008483">
    <property type="term" value="F:transaminase activity"/>
    <property type="evidence" value="ECO:0007669"/>
    <property type="project" value="UniProtKB-KW"/>
</dbReference>
<dbReference type="Pfam" id="PF00202">
    <property type="entry name" value="Aminotran_3"/>
    <property type="match status" value="1"/>
</dbReference>
<dbReference type="PIRSF" id="PIRSF000521">
    <property type="entry name" value="Transaminase_4ab_Lys_Orn"/>
    <property type="match status" value="1"/>
</dbReference>
<dbReference type="Gene3D" id="3.90.1150.10">
    <property type="entry name" value="Aspartate Aminotransferase, domain 1"/>
    <property type="match status" value="1"/>
</dbReference>
<reference evidence="7 8" key="1">
    <citation type="submission" date="2018-06" db="EMBL/GenBank/DDBJ databases">
        <title>Freshwater and sediment microbial communities from various areas in North America, analyzing microbe dynamics in response to fracking.</title>
        <authorList>
            <person name="Lamendella R."/>
        </authorList>
    </citation>
    <scope>NUCLEOTIDE SEQUENCE [LARGE SCALE GENOMIC DNA]</scope>
    <source>
        <strain evidence="7 8">3b_TX</strain>
    </source>
</reference>
<evidence type="ECO:0000256" key="3">
    <source>
        <dbReference type="ARBA" id="ARBA00022679"/>
    </source>
</evidence>
<dbReference type="GO" id="GO:0030170">
    <property type="term" value="F:pyridoxal phosphate binding"/>
    <property type="evidence" value="ECO:0007669"/>
    <property type="project" value="InterPro"/>
</dbReference>
<dbReference type="NCBIfam" id="NF005102">
    <property type="entry name" value="PRK06541.1"/>
    <property type="match status" value="1"/>
</dbReference>
<evidence type="ECO:0000313" key="8">
    <source>
        <dbReference type="Proteomes" id="UP000253509"/>
    </source>
</evidence>
<feature type="compositionally biased region" description="Polar residues" evidence="6">
    <location>
        <begin position="14"/>
        <end position="28"/>
    </location>
</feature>
<comment type="similarity">
    <text evidence="1 5">Belongs to the class-III pyridoxal-phosphate-dependent aminotransferase family.</text>
</comment>
<dbReference type="InterPro" id="IPR015421">
    <property type="entry name" value="PyrdxlP-dep_Trfase_major"/>
</dbReference>
<dbReference type="InterPro" id="IPR015422">
    <property type="entry name" value="PyrdxlP-dep_Trfase_small"/>
</dbReference>
<protein>
    <submittedName>
        <fullName evidence="7">Adenosylmethionine-8-amino-7-oxononanoate aminotransferase</fullName>
    </submittedName>
</protein>
<dbReference type="PROSITE" id="PS00600">
    <property type="entry name" value="AA_TRANSFER_CLASS_3"/>
    <property type="match status" value="1"/>
</dbReference>